<dbReference type="InterPro" id="IPR018515">
    <property type="entry name" value="Tuberin-type_domain"/>
</dbReference>
<comment type="caution">
    <text evidence="3">The sequence shown here is derived from an EMBL/GenBank/DDBJ whole genome shotgun (WGS) entry which is preliminary data.</text>
</comment>
<reference evidence="3 4" key="1">
    <citation type="submission" date="2017-03" db="EMBL/GenBank/DDBJ databases">
        <title>Genomes of endolithic fungi from Antarctica.</title>
        <authorList>
            <person name="Coleine C."/>
            <person name="Masonjones S."/>
            <person name="Stajich J.E."/>
        </authorList>
    </citation>
    <scope>NUCLEOTIDE SEQUENCE [LARGE SCALE GENOMIC DNA]</scope>
    <source>
        <strain evidence="3 4">CCFEE 5184</strain>
    </source>
</reference>
<dbReference type="Proteomes" id="UP000309340">
    <property type="component" value="Unassembled WGS sequence"/>
</dbReference>
<dbReference type="SUPFAM" id="SSF48371">
    <property type="entry name" value="ARM repeat"/>
    <property type="match status" value="1"/>
</dbReference>
<dbReference type="GO" id="GO:0033596">
    <property type="term" value="C:TSC1-TSC2 complex"/>
    <property type="evidence" value="ECO:0007669"/>
    <property type="project" value="TreeGrafter"/>
</dbReference>
<dbReference type="InterPro" id="IPR035974">
    <property type="entry name" value="Rap/Ran-GAP_sf"/>
</dbReference>
<name>A0A4U0Y0F2_9PEZI</name>
<accession>A0A4U0Y0F2</accession>
<evidence type="ECO:0000313" key="4">
    <source>
        <dbReference type="Proteomes" id="UP000309340"/>
    </source>
</evidence>
<protein>
    <recommendedName>
        <fullName evidence="2">Rap-GAP domain-containing protein</fullName>
    </recommendedName>
</protein>
<dbReference type="Pfam" id="PF02145">
    <property type="entry name" value="Rap_GAP"/>
    <property type="match status" value="1"/>
</dbReference>
<dbReference type="Gene3D" id="3.40.50.11210">
    <property type="entry name" value="Rap/Ran-GAP"/>
    <property type="match status" value="1"/>
</dbReference>
<dbReference type="GO" id="GO:0051056">
    <property type="term" value="P:regulation of small GTPase mediated signal transduction"/>
    <property type="evidence" value="ECO:0007669"/>
    <property type="project" value="InterPro"/>
</dbReference>
<keyword evidence="1" id="KW-0343">GTPase activation</keyword>
<dbReference type="OrthoDB" id="19311at2759"/>
<dbReference type="Pfam" id="PF11864">
    <property type="entry name" value="DUF3384"/>
    <property type="match status" value="1"/>
</dbReference>
<feature type="domain" description="Rap-GAP" evidence="2">
    <location>
        <begin position="862"/>
        <end position="1110"/>
    </location>
</feature>
<sequence length="1110" mass="124172">MAAGRDIAPFEAAVCEEHTADLRSFLSPDRHEALEPLHSPPVARSDTLDAAIQRATSTIRYNAKWFAPGPLSELLEVALQAAGTSSSSLALYAALNLLDTVTTYAFLPADCLPLTARFLAQAYYNASRANKTKKVAKHAWTVTVNLLRSHLGPQLDDTTINAMGGALSTKEDFAATAGVLMLLSKRLRYVKYGLQPLNITLLLQQLRFVAATTSDGHIMERIVRLLVKILKDPTAVQQIQQDAGWSDVLDILLQSSKVTTGTTIPDLLREFAPALSTIEPRLLLRLAWLYVRANLPLTDRLSSELRTRYCTLRRSDEWRTNYQDMLELCNNPPYVEELRAFVESNILMHQLGQPSRHPAVSAVAKNYVHHIIEPTTNFQARTMLTRALIRMCMCSALTPDTDHGLQPLFDSLCTVSGLDVEAALFLFSIRADVTGAMYIMPTELEDSPKNAEGLKLCSVPNLHKWRSAILGVFRDGAQSWEVYNSFLHRTKHLLSNHTMFTGEIQFIKDLQEVICEKIESGQTMDPPLYSGLGKSYVAAQLVQTLVASMSYHRQLTKEHVTALVAVFNATAGSRDYVVSIQCIHALTLCCYEVPDLMSKYMDDIIDKMSRMVTQRYLAIHVLQFLAGLSRLSELYRNFAQHDYKKIFAVCYSYLQSTRGVDTVSERRRTPNSEQSSVVSRNEEALPEYVYALAHHVITFWYMSLKRQDREGLKPYITSCLTYEVDGKEVIEDQGMVTIDMMDRIDADEESDDWYSGDPFAAIDGRLVERHRLVGMLLVSTKTSLRTGRSLVTVRRPSGTTQRLLQHGTARVTVESGDEYLTVLPDDIVGRTYGAIAIPKPSSALGSVEILTLPEEDAVRRAIEALDRTSALDSHKAGVIYIGEAQTTEDRIFRNISGSSDFKDIVRDLGDLEALKGATFNTQGLDRAGDTDGPHVIIWRNQVTELVFHITTMMPNSADARENTGRKKRHVGNDHVNIVFNNSGAPLDFTALYNLFPGQLTYVYIVVAPSARTSFIQTRIALHIAADDKADRFYSVHVATRPDYPNISSAAEGKVVSGASLPGMLRNLALNECIMSLMWAQRDETGEYPSSWRSRLHQLRRLGERYRVRWA</sequence>
<dbReference type="EMBL" id="NAJQ01000033">
    <property type="protein sequence ID" value="TKA82511.1"/>
    <property type="molecule type" value="Genomic_DNA"/>
</dbReference>
<dbReference type="STRING" id="329884.A0A4U0Y0F2"/>
<dbReference type="InterPro" id="IPR016024">
    <property type="entry name" value="ARM-type_fold"/>
</dbReference>
<keyword evidence="4" id="KW-1185">Reference proteome</keyword>
<organism evidence="3 4">
    <name type="scientific">Friedmanniomyces simplex</name>
    <dbReference type="NCBI Taxonomy" id="329884"/>
    <lineage>
        <taxon>Eukaryota</taxon>
        <taxon>Fungi</taxon>
        <taxon>Dikarya</taxon>
        <taxon>Ascomycota</taxon>
        <taxon>Pezizomycotina</taxon>
        <taxon>Dothideomycetes</taxon>
        <taxon>Dothideomycetidae</taxon>
        <taxon>Mycosphaerellales</taxon>
        <taxon>Teratosphaeriaceae</taxon>
        <taxon>Friedmanniomyces</taxon>
    </lineage>
</organism>
<dbReference type="GO" id="GO:0005096">
    <property type="term" value="F:GTPase activator activity"/>
    <property type="evidence" value="ECO:0007669"/>
    <property type="project" value="UniProtKB-KW"/>
</dbReference>
<dbReference type="Pfam" id="PF03542">
    <property type="entry name" value="Tuberin"/>
    <property type="match status" value="1"/>
</dbReference>
<evidence type="ECO:0000313" key="3">
    <source>
        <dbReference type="EMBL" id="TKA82511.1"/>
    </source>
</evidence>
<evidence type="ECO:0000259" key="2">
    <source>
        <dbReference type="PROSITE" id="PS50085"/>
    </source>
</evidence>
<dbReference type="PROSITE" id="PS50085">
    <property type="entry name" value="RAPGAP"/>
    <property type="match status" value="1"/>
</dbReference>
<dbReference type="GO" id="GO:0005634">
    <property type="term" value="C:nucleus"/>
    <property type="evidence" value="ECO:0007669"/>
    <property type="project" value="InterPro"/>
</dbReference>
<gene>
    <name evidence="3" type="ORF">B0A55_01221</name>
</gene>
<evidence type="ECO:0000256" key="1">
    <source>
        <dbReference type="ARBA" id="ARBA00022468"/>
    </source>
</evidence>
<dbReference type="AlphaFoldDB" id="A0A4U0Y0F2"/>
<dbReference type="InterPro" id="IPR024584">
    <property type="entry name" value="Tuberin_N"/>
</dbReference>
<dbReference type="GO" id="GO:0032007">
    <property type="term" value="P:negative regulation of TOR signaling"/>
    <property type="evidence" value="ECO:0007669"/>
    <property type="project" value="TreeGrafter"/>
</dbReference>
<dbReference type="InterPro" id="IPR000331">
    <property type="entry name" value="Rap/Ran_GAP_dom"/>
</dbReference>
<dbReference type="SUPFAM" id="SSF111347">
    <property type="entry name" value="Rap/Ran-GAP"/>
    <property type="match status" value="1"/>
</dbReference>
<dbReference type="PANTHER" id="PTHR10063">
    <property type="entry name" value="TUBERIN"/>
    <property type="match status" value="1"/>
</dbReference>
<proteinExistence type="predicted"/>
<dbReference type="PANTHER" id="PTHR10063:SF0">
    <property type="entry name" value="TUBERIN"/>
    <property type="match status" value="1"/>
</dbReference>
<dbReference type="InterPro" id="IPR027107">
    <property type="entry name" value="Tuberin/Ral-act_asu"/>
</dbReference>